<dbReference type="Pfam" id="PF00441">
    <property type="entry name" value="Acyl-CoA_dh_1"/>
    <property type="match status" value="1"/>
</dbReference>
<dbReference type="GO" id="GO:0006629">
    <property type="term" value="P:lipid metabolic process"/>
    <property type="evidence" value="ECO:0007669"/>
    <property type="project" value="InterPro"/>
</dbReference>
<keyword evidence="6 10" id="KW-0560">Oxidoreductase</keyword>
<dbReference type="PANTHER" id="PTHR43831:SF1">
    <property type="entry name" value="ISOBUTYRYL-COA DEHYDROGENASE, MITOCHONDRIAL"/>
    <property type="match status" value="1"/>
</dbReference>
<dbReference type="InterPro" id="IPR046373">
    <property type="entry name" value="Acyl-CoA_Oxase/DH_mid-dom_sf"/>
</dbReference>
<accession>A0A8C1N9Z2</accession>
<evidence type="ECO:0000256" key="7">
    <source>
        <dbReference type="ARBA" id="ARBA00039036"/>
    </source>
</evidence>
<evidence type="ECO:0000256" key="6">
    <source>
        <dbReference type="ARBA" id="ARBA00023002"/>
    </source>
</evidence>
<organism evidence="14 15">
    <name type="scientific">Cyprinus carpio</name>
    <name type="common">Common carp</name>
    <dbReference type="NCBI Taxonomy" id="7962"/>
    <lineage>
        <taxon>Eukaryota</taxon>
        <taxon>Metazoa</taxon>
        <taxon>Chordata</taxon>
        <taxon>Craniata</taxon>
        <taxon>Vertebrata</taxon>
        <taxon>Euteleostomi</taxon>
        <taxon>Actinopterygii</taxon>
        <taxon>Neopterygii</taxon>
        <taxon>Teleostei</taxon>
        <taxon>Ostariophysi</taxon>
        <taxon>Cypriniformes</taxon>
        <taxon>Cyprinidae</taxon>
        <taxon>Cyprininae</taxon>
        <taxon>Cyprinus</taxon>
    </lineage>
</organism>
<evidence type="ECO:0000256" key="1">
    <source>
        <dbReference type="ARBA" id="ARBA00001974"/>
    </source>
</evidence>
<evidence type="ECO:0000256" key="8">
    <source>
        <dbReference type="ARBA" id="ARBA00049552"/>
    </source>
</evidence>
<keyword evidence="15" id="KW-1185">Reference proteome</keyword>
<dbReference type="AlphaFoldDB" id="A0A8C1N9Z2"/>
<dbReference type="GO" id="GO:0003853">
    <property type="term" value="F:short-chain 2-methyl fatty acyl-CoA dehydrogenase activity"/>
    <property type="evidence" value="ECO:0007669"/>
    <property type="project" value="UniProtKB-EC"/>
</dbReference>
<evidence type="ECO:0000256" key="4">
    <source>
        <dbReference type="ARBA" id="ARBA00022827"/>
    </source>
</evidence>
<dbReference type="SUPFAM" id="SSF56645">
    <property type="entry name" value="Acyl-CoA dehydrogenase NM domain-like"/>
    <property type="match status" value="1"/>
</dbReference>
<dbReference type="InterPro" id="IPR034178">
    <property type="entry name" value="IBD"/>
</dbReference>
<dbReference type="Ensembl" id="ENSCCRT00020090800.1">
    <property type="protein sequence ID" value="ENSCCRP00020082957.1"/>
    <property type="gene ID" value="ENSCCRG00020038274.1"/>
</dbReference>
<dbReference type="PIRSF" id="PIRSF016578">
    <property type="entry name" value="HsaA"/>
    <property type="match status" value="1"/>
</dbReference>
<evidence type="ECO:0000259" key="13">
    <source>
        <dbReference type="Pfam" id="PF02771"/>
    </source>
</evidence>
<dbReference type="InterPro" id="IPR009100">
    <property type="entry name" value="AcylCoA_DH/oxidase_NM_dom_sf"/>
</dbReference>
<dbReference type="Gene3D" id="1.20.140.10">
    <property type="entry name" value="Butyryl-CoA Dehydrogenase, subunit A, domain 3"/>
    <property type="match status" value="1"/>
</dbReference>
<dbReference type="InterPro" id="IPR009075">
    <property type="entry name" value="AcylCo_DH/oxidase_C"/>
</dbReference>
<sequence>MALVRGVRFGSYSIGRSRSLIFNSLQRRGIAACVDPSIGLTDEQKEFQKVAFDFAANEMAPHMAEWDQKEIFPVEAMRKAAQLGFGGIYVNPDVGGSGLSRLDTSIIFEALSTGCVSTTAYISIHNMCAWMIDTFGNNEQREKFCPDLCSMQKFASYCLTEPGSGSDAASLLTSAKLQGDHYILNGSKAFISGGGDTDVYVVMCRTGEKGPKGISCVVVEKGTAGLSFGKKEKKVMNIFSILYRTGTLWSAIFLKDGKDCPVGGRIELSSCSLGAAHASVLLARDHMCVRKQFGETLSNSQFLQFKLAEMATKLVASRLLVRQAAVALQEGRPDAVSLCSMAKLFVTDECFAICNQALQIHGGYGYLKDYAVQQYVRDIRVHQILEGTNEVMRMIIARSLLTES</sequence>
<dbReference type="InterPro" id="IPR036250">
    <property type="entry name" value="AcylCo_DH-like_C"/>
</dbReference>
<dbReference type="FunFam" id="1.20.140.10:FF:000001">
    <property type="entry name" value="Acyl-CoA dehydrogenase"/>
    <property type="match status" value="1"/>
</dbReference>
<reference evidence="14" key="1">
    <citation type="submission" date="2025-05" db="UniProtKB">
        <authorList>
            <consortium name="Ensembl"/>
        </authorList>
    </citation>
    <scope>IDENTIFICATION</scope>
</reference>
<comment type="catalytic activity">
    <reaction evidence="8">
        <text>(2S)-2-methylbutanoyl-CoA + oxidized [electron-transfer flavoprotein] + H(+) = (2E)-2-methylbut-2-enoyl-CoA + reduced [electron-transfer flavoprotein]</text>
        <dbReference type="Rhea" id="RHEA:48256"/>
        <dbReference type="Rhea" id="RHEA-COMP:10685"/>
        <dbReference type="Rhea" id="RHEA-COMP:10686"/>
        <dbReference type="ChEBI" id="CHEBI:15378"/>
        <dbReference type="ChEBI" id="CHEBI:57337"/>
        <dbReference type="ChEBI" id="CHEBI:57692"/>
        <dbReference type="ChEBI" id="CHEBI:58307"/>
        <dbReference type="ChEBI" id="CHEBI:88166"/>
    </reaction>
    <physiologicalReaction direction="left-to-right" evidence="8">
        <dbReference type="Rhea" id="RHEA:48257"/>
    </physiologicalReaction>
</comment>
<evidence type="ECO:0000256" key="9">
    <source>
        <dbReference type="PIRSR" id="PIRSR634178-1"/>
    </source>
</evidence>
<dbReference type="Gene3D" id="1.10.540.10">
    <property type="entry name" value="Acyl-CoA dehydrogenase/oxidase, N-terminal domain"/>
    <property type="match status" value="1"/>
</dbReference>
<dbReference type="Gene3D" id="2.40.110.10">
    <property type="entry name" value="Butyryl-CoA Dehydrogenase, subunit A, domain 2"/>
    <property type="match status" value="1"/>
</dbReference>
<keyword evidence="5" id="KW-0809">Transit peptide</keyword>
<keyword evidence="3 10" id="KW-0285">Flavoprotein</keyword>
<gene>
    <name evidence="14" type="primary">acad8</name>
</gene>
<proteinExistence type="inferred from homology"/>
<feature type="active site" description="Proton acceptor" evidence="9">
    <location>
        <position position="386"/>
    </location>
</feature>
<dbReference type="Ensembl" id="ENSCCRT00010098368.1">
    <property type="protein sequence ID" value="ENSCCRP00010088718.1"/>
    <property type="gene ID" value="ENSCCRG00010038753.1"/>
</dbReference>
<evidence type="ECO:0000259" key="11">
    <source>
        <dbReference type="Pfam" id="PF00441"/>
    </source>
</evidence>
<dbReference type="EC" id="1.3.8.5" evidence="7"/>
<comment type="cofactor">
    <cofactor evidence="1 10">
        <name>FAD</name>
        <dbReference type="ChEBI" id="CHEBI:57692"/>
    </cofactor>
</comment>
<evidence type="ECO:0000256" key="2">
    <source>
        <dbReference type="ARBA" id="ARBA00009347"/>
    </source>
</evidence>
<feature type="domain" description="Acyl-CoA oxidase/dehydrogenase middle" evidence="12">
    <location>
        <begin position="157"/>
        <end position="235"/>
    </location>
</feature>
<dbReference type="InterPro" id="IPR052547">
    <property type="entry name" value="Mito_Isobutyryl-CoADH"/>
</dbReference>
<dbReference type="InterPro" id="IPR013786">
    <property type="entry name" value="AcylCoA_DH/ox_N"/>
</dbReference>
<dbReference type="Proteomes" id="UP000694427">
    <property type="component" value="Unplaced"/>
</dbReference>
<dbReference type="Pfam" id="PF02770">
    <property type="entry name" value="Acyl-CoA_dh_M"/>
    <property type="match status" value="1"/>
</dbReference>
<evidence type="ECO:0000313" key="14">
    <source>
        <dbReference type="Ensembl" id="ENSCCRP00010088718.1"/>
    </source>
</evidence>
<evidence type="ECO:0000256" key="5">
    <source>
        <dbReference type="ARBA" id="ARBA00022946"/>
    </source>
</evidence>
<dbReference type="PANTHER" id="PTHR43831">
    <property type="entry name" value="ISOBUTYRYL-COA DEHYDROGENASE"/>
    <property type="match status" value="1"/>
</dbReference>
<protein>
    <recommendedName>
        <fullName evidence="7">short-chain 2-methylacyl-CoA dehydrogenase</fullName>
        <ecNumber evidence="7">1.3.8.5</ecNumber>
    </recommendedName>
</protein>
<dbReference type="InterPro" id="IPR006091">
    <property type="entry name" value="Acyl-CoA_Oxase/DH_mid-dom"/>
</dbReference>
<dbReference type="PROSITE" id="PS00072">
    <property type="entry name" value="ACYL_COA_DH_1"/>
    <property type="match status" value="1"/>
</dbReference>
<dbReference type="Pfam" id="PF02771">
    <property type="entry name" value="Acyl-CoA_dh_N"/>
    <property type="match status" value="1"/>
</dbReference>
<name>A0A8C1N9Z2_CYPCA</name>
<dbReference type="CDD" id="cd01162">
    <property type="entry name" value="IBD"/>
    <property type="match status" value="1"/>
</dbReference>
<evidence type="ECO:0000256" key="10">
    <source>
        <dbReference type="RuleBase" id="RU362125"/>
    </source>
</evidence>
<dbReference type="GO" id="GO:0050660">
    <property type="term" value="F:flavin adenine dinucleotide binding"/>
    <property type="evidence" value="ECO:0007669"/>
    <property type="project" value="InterPro"/>
</dbReference>
<keyword evidence="4 10" id="KW-0274">FAD</keyword>
<dbReference type="InterPro" id="IPR006089">
    <property type="entry name" value="Acyl-CoA_DH_CS"/>
</dbReference>
<dbReference type="SUPFAM" id="SSF47203">
    <property type="entry name" value="Acyl-CoA dehydrogenase C-terminal domain-like"/>
    <property type="match status" value="1"/>
</dbReference>
<comment type="similarity">
    <text evidence="2 10">Belongs to the acyl-CoA dehydrogenase family.</text>
</comment>
<feature type="domain" description="Acyl-CoA dehydrogenase/oxidase N-terminal" evidence="13">
    <location>
        <begin position="41"/>
        <end position="151"/>
    </location>
</feature>
<evidence type="ECO:0000256" key="3">
    <source>
        <dbReference type="ARBA" id="ARBA00022630"/>
    </source>
</evidence>
<evidence type="ECO:0000313" key="15">
    <source>
        <dbReference type="Proteomes" id="UP000694427"/>
    </source>
</evidence>
<evidence type="ECO:0000259" key="12">
    <source>
        <dbReference type="Pfam" id="PF02770"/>
    </source>
</evidence>
<dbReference type="GO" id="GO:0005739">
    <property type="term" value="C:mitochondrion"/>
    <property type="evidence" value="ECO:0007669"/>
    <property type="project" value="TreeGrafter"/>
</dbReference>
<dbReference type="InterPro" id="IPR037069">
    <property type="entry name" value="AcylCoA_DH/ox_N_sf"/>
</dbReference>
<feature type="domain" description="Acyl-CoA dehydrogenase/oxidase C-terminal" evidence="11">
    <location>
        <begin position="264"/>
        <end position="401"/>
    </location>
</feature>
<dbReference type="Proteomes" id="UP000694701">
    <property type="component" value="Unplaced"/>
</dbReference>